<gene>
    <name evidence="1" type="ORF">GCM10010276_68310</name>
</gene>
<keyword evidence="2" id="KW-1185">Reference proteome</keyword>
<comment type="caution">
    <text evidence="1">The sequence shown here is derived from an EMBL/GenBank/DDBJ whole genome shotgun (WGS) entry which is preliminary data.</text>
</comment>
<protein>
    <submittedName>
        <fullName evidence="1">Uncharacterized protein</fullName>
    </submittedName>
</protein>
<evidence type="ECO:0000313" key="2">
    <source>
        <dbReference type="Proteomes" id="UP001501777"/>
    </source>
</evidence>
<proteinExistence type="predicted"/>
<sequence>MTDVTIRPDRVAAGALAQRVARQAASSITRTSPVHAPGYFVATGPGAVTPLTHALQQIRQQIKILPDGNPINIDIKWWRDD</sequence>
<dbReference type="Proteomes" id="UP001501777">
    <property type="component" value="Unassembled WGS sequence"/>
</dbReference>
<dbReference type="RefSeq" id="WP_344404721.1">
    <property type="nucleotide sequence ID" value="NZ_BAAASG010000017.1"/>
</dbReference>
<accession>A0ABP6A763</accession>
<organism evidence="1 2">
    <name type="scientific">Streptomyces longisporus</name>
    <dbReference type="NCBI Taxonomy" id="1948"/>
    <lineage>
        <taxon>Bacteria</taxon>
        <taxon>Bacillati</taxon>
        <taxon>Actinomycetota</taxon>
        <taxon>Actinomycetes</taxon>
        <taxon>Kitasatosporales</taxon>
        <taxon>Streptomycetaceae</taxon>
        <taxon>Streptomyces</taxon>
    </lineage>
</organism>
<reference evidence="2" key="1">
    <citation type="journal article" date="2019" name="Int. J. Syst. Evol. Microbiol.">
        <title>The Global Catalogue of Microorganisms (GCM) 10K type strain sequencing project: providing services to taxonomists for standard genome sequencing and annotation.</title>
        <authorList>
            <consortium name="The Broad Institute Genomics Platform"/>
            <consortium name="The Broad Institute Genome Sequencing Center for Infectious Disease"/>
            <person name="Wu L."/>
            <person name="Ma J."/>
        </authorList>
    </citation>
    <scope>NUCLEOTIDE SEQUENCE [LARGE SCALE GENOMIC DNA]</scope>
    <source>
        <strain evidence="2">JCM 4395</strain>
    </source>
</reference>
<evidence type="ECO:0000313" key="1">
    <source>
        <dbReference type="EMBL" id="GAA2511571.1"/>
    </source>
</evidence>
<name>A0ABP6A763_STRLO</name>
<dbReference type="EMBL" id="BAAASG010000017">
    <property type="protein sequence ID" value="GAA2511571.1"/>
    <property type="molecule type" value="Genomic_DNA"/>
</dbReference>